<accession>A0ACA9SG72</accession>
<name>A0ACA9SG72_9GLOM</name>
<comment type="caution">
    <text evidence="1">The sequence shown here is derived from an EMBL/GenBank/DDBJ whole genome shotgun (WGS) entry which is preliminary data.</text>
</comment>
<gene>
    <name evidence="1" type="ORF">RPERSI_LOCUS30814</name>
</gene>
<organism evidence="1 2">
    <name type="scientific">Racocetra persica</name>
    <dbReference type="NCBI Taxonomy" id="160502"/>
    <lineage>
        <taxon>Eukaryota</taxon>
        <taxon>Fungi</taxon>
        <taxon>Fungi incertae sedis</taxon>
        <taxon>Mucoromycota</taxon>
        <taxon>Glomeromycotina</taxon>
        <taxon>Glomeromycetes</taxon>
        <taxon>Diversisporales</taxon>
        <taxon>Gigasporaceae</taxon>
        <taxon>Racocetra</taxon>
    </lineage>
</organism>
<protein>
    <submittedName>
        <fullName evidence="1">22726_t:CDS:1</fullName>
    </submittedName>
</protein>
<dbReference type="Proteomes" id="UP000789920">
    <property type="component" value="Unassembled WGS sequence"/>
</dbReference>
<feature type="non-terminal residue" evidence="1">
    <location>
        <position position="137"/>
    </location>
</feature>
<sequence length="137" mass="15566">ESEDACYTGVRILFSYDHNCSRRNTLRGITGSGYKFRNLLNQTMEVTCARQREPVTVKQNCNSDEICIEYADEQNEIFAVCTSRVHVRQWSTENSDNIPIFTSCSPNEPYKTGGGKNLTLGITTYAKNNVTNQEEKH</sequence>
<evidence type="ECO:0000313" key="1">
    <source>
        <dbReference type="EMBL" id="CAG8838800.1"/>
    </source>
</evidence>
<proteinExistence type="predicted"/>
<dbReference type="EMBL" id="CAJVQC010121679">
    <property type="protein sequence ID" value="CAG8838800.1"/>
    <property type="molecule type" value="Genomic_DNA"/>
</dbReference>
<feature type="non-terminal residue" evidence="1">
    <location>
        <position position="1"/>
    </location>
</feature>
<reference evidence="1" key="1">
    <citation type="submission" date="2021-06" db="EMBL/GenBank/DDBJ databases">
        <authorList>
            <person name="Kallberg Y."/>
            <person name="Tangrot J."/>
            <person name="Rosling A."/>
        </authorList>
    </citation>
    <scope>NUCLEOTIDE SEQUENCE</scope>
    <source>
        <strain evidence="1">MA461A</strain>
    </source>
</reference>
<evidence type="ECO:0000313" key="2">
    <source>
        <dbReference type="Proteomes" id="UP000789920"/>
    </source>
</evidence>
<keyword evidence="2" id="KW-1185">Reference proteome</keyword>